<keyword evidence="3" id="KW-1185">Reference proteome</keyword>
<evidence type="ECO:0008006" key="4">
    <source>
        <dbReference type="Google" id="ProtNLM"/>
    </source>
</evidence>
<dbReference type="Proteomes" id="UP000589351">
    <property type="component" value="Unassembled WGS sequence"/>
</dbReference>
<feature type="compositionally biased region" description="Basic and acidic residues" evidence="1">
    <location>
        <begin position="37"/>
        <end position="51"/>
    </location>
</feature>
<protein>
    <recommendedName>
        <fullName evidence="4">Phage protein</fullName>
    </recommendedName>
</protein>
<evidence type="ECO:0000313" key="3">
    <source>
        <dbReference type="Proteomes" id="UP000589351"/>
    </source>
</evidence>
<proteinExistence type="predicted"/>
<evidence type="ECO:0000313" key="2">
    <source>
        <dbReference type="EMBL" id="CAD2077038.1"/>
    </source>
</evidence>
<comment type="caution">
    <text evidence="2">The sequence shown here is derived from an EMBL/GenBank/DDBJ whole genome shotgun (WGS) entry which is preliminary data.</text>
</comment>
<feature type="region of interest" description="Disordered" evidence="1">
    <location>
        <begin position="1"/>
        <end position="51"/>
    </location>
</feature>
<reference evidence="2 3" key="1">
    <citation type="submission" date="2020-07" db="EMBL/GenBank/DDBJ databases">
        <authorList>
            <person name="Criscuolo A."/>
        </authorList>
    </citation>
    <scope>NUCLEOTIDE SEQUENCE [LARGE SCALE GENOMIC DNA]</scope>
    <source>
        <strain evidence="2">CIP111649</strain>
    </source>
</reference>
<dbReference type="RefSeq" id="WP_185125628.1">
    <property type="nucleotide sequence ID" value="NZ_CAJEWD010000007.1"/>
</dbReference>
<accession>A0A6V7RGM1</accession>
<dbReference type="AlphaFoldDB" id="A0A6V7RGM1"/>
<organism evidence="2 3">
    <name type="scientific">Jeotgalicoccus meleagridis</name>
    <dbReference type="NCBI Taxonomy" id="2759181"/>
    <lineage>
        <taxon>Bacteria</taxon>
        <taxon>Bacillati</taxon>
        <taxon>Bacillota</taxon>
        <taxon>Bacilli</taxon>
        <taxon>Bacillales</taxon>
        <taxon>Staphylococcaceae</taxon>
        <taxon>Jeotgalicoccus</taxon>
    </lineage>
</organism>
<feature type="compositionally biased region" description="Basic and acidic residues" evidence="1">
    <location>
        <begin position="1"/>
        <end position="11"/>
    </location>
</feature>
<dbReference type="EMBL" id="CAJEWD010000007">
    <property type="protein sequence ID" value="CAD2077038.1"/>
    <property type="molecule type" value="Genomic_DNA"/>
</dbReference>
<evidence type="ECO:0000256" key="1">
    <source>
        <dbReference type="SAM" id="MobiDB-lite"/>
    </source>
</evidence>
<name>A0A6V7RGM1_9STAP</name>
<sequence>MKTAKLSDIRKRNAKRRERGLQAAKRVNPNYFPGMRSFDRPRKNPEKQRILEEMREREYELKRK</sequence>
<gene>
    <name evidence="2" type="ORF">JEODO184_01102</name>
</gene>